<accession>A0A6G1FAT6</accession>
<reference evidence="2 3" key="1">
    <citation type="submission" date="2019-11" db="EMBL/GenBank/DDBJ databases">
        <title>Whole genome sequence of Oryza granulata.</title>
        <authorList>
            <person name="Li W."/>
        </authorList>
    </citation>
    <scope>NUCLEOTIDE SEQUENCE [LARGE SCALE GENOMIC DNA]</scope>
    <source>
        <strain evidence="3">cv. Menghai</strain>
        <tissue evidence="2">Leaf</tissue>
    </source>
</reference>
<evidence type="ECO:0000256" key="1">
    <source>
        <dbReference type="SAM" id="MobiDB-lite"/>
    </source>
</evidence>
<sequence>MMSSLSGGGHKELPLLPPWRRGHDKFPDEVGCDKLVLLPSRQHGHDELPDEAWAGQLPNWQIGVAWAG</sequence>
<evidence type="ECO:0000313" key="2">
    <source>
        <dbReference type="EMBL" id="KAF0933941.1"/>
    </source>
</evidence>
<name>A0A6G1FAT6_9ORYZ</name>
<dbReference type="EMBL" id="SPHZ02000001">
    <property type="protein sequence ID" value="KAF0933941.1"/>
    <property type="molecule type" value="Genomic_DNA"/>
</dbReference>
<protein>
    <submittedName>
        <fullName evidence="2">Uncharacterized protein</fullName>
    </submittedName>
</protein>
<gene>
    <name evidence="2" type="ORF">E2562_021007</name>
</gene>
<evidence type="ECO:0000313" key="3">
    <source>
        <dbReference type="Proteomes" id="UP000479710"/>
    </source>
</evidence>
<proteinExistence type="predicted"/>
<feature type="region of interest" description="Disordered" evidence="1">
    <location>
        <begin position="1"/>
        <end position="20"/>
    </location>
</feature>
<keyword evidence="3" id="KW-1185">Reference proteome</keyword>
<dbReference type="Proteomes" id="UP000479710">
    <property type="component" value="Unassembled WGS sequence"/>
</dbReference>
<organism evidence="2 3">
    <name type="scientific">Oryza meyeriana var. granulata</name>
    <dbReference type="NCBI Taxonomy" id="110450"/>
    <lineage>
        <taxon>Eukaryota</taxon>
        <taxon>Viridiplantae</taxon>
        <taxon>Streptophyta</taxon>
        <taxon>Embryophyta</taxon>
        <taxon>Tracheophyta</taxon>
        <taxon>Spermatophyta</taxon>
        <taxon>Magnoliopsida</taxon>
        <taxon>Liliopsida</taxon>
        <taxon>Poales</taxon>
        <taxon>Poaceae</taxon>
        <taxon>BOP clade</taxon>
        <taxon>Oryzoideae</taxon>
        <taxon>Oryzeae</taxon>
        <taxon>Oryzinae</taxon>
        <taxon>Oryza</taxon>
        <taxon>Oryza meyeriana</taxon>
    </lineage>
</organism>
<dbReference type="AlphaFoldDB" id="A0A6G1FAT6"/>
<comment type="caution">
    <text evidence="2">The sequence shown here is derived from an EMBL/GenBank/DDBJ whole genome shotgun (WGS) entry which is preliminary data.</text>
</comment>